<comment type="caution">
    <text evidence="1">The sequence shown here is derived from an EMBL/GenBank/DDBJ whole genome shotgun (WGS) entry which is preliminary data.</text>
</comment>
<dbReference type="AlphaFoldDB" id="A0A926DT28"/>
<keyword evidence="2" id="KW-1185">Reference proteome</keyword>
<dbReference type="EMBL" id="JACRSQ010000031">
    <property type="protein sequence ID" value="MBC8544778.1"/>
    <property type="molecule type" value="Genomic_DNA"/>
</dbReference>
<gene>
    <name evidence="1" type="ORF">H8730_14615</name>
</gene>
<dbReference type="Proteomes" id="UP000657006">
    <property type="component" value="Unassembled WGS sequence"/>
</dbReference>
<sequence length="172" mass="19894">MKTKKQEELVNSYLSIIGEEIRPLYKEIIMYLSELGYNPKKEKLNISFKHDQHNKQMAKMGFKKSQEHLPYFALRFSACRGYSQRFEDIVSAAAAKKTVKEARCIDKGCDYCAGEAETHAYIYKCPDNKIKFLCGANALEISDITENDVTEIKELIREEHLYLMKHEAGIEI</sequence>
<name>A0A926DT28_9FIRM</name>
<reference evidence="1" key="1">
    <citation type="submission" date="2020-08" db="EMBL/GenBank/DDBJ databases">
        <title>Genome public.</title>
        <authorList>
            <person name="Liu C."/>
            <person name="Sun Q."/>
        </authorList>
    </citation>
    <scope>NUCLEOTIDE SEQUENCE</scope>
    <source>
        <strain evidence="1">NSJ-32</strain>
    </source>
</reference>
<evidence type="ECO:0000313" key="1">
    <source>
        <dbReference type="EMBL" id="MBC8544778.1"/>
    </source>
</evidence>
<protein>
    <submittedName>
        <fullName evidence="1">Uncharacterized protein</fullName>
    </submittedName>
</protein>
<proteinExistence type="predicted"/>
<organism evidence="1 2">
    <name type="scientific">Bianquea renquensis</name>
    <dbReference type="NCBI Taxonomy" id="2763661"/>
    <lineage>
        <taxon>Bacteria</taxon>
        <taxon>Bacillati</taxon>
        <taxon>Bacillota</taxon>
        <taxon>Clostridia</taxon>
        <taxon>Eubacteriales</taxon>
        <taxon>Bianqueaceae</taxon>
        <taxon>Bianquea</taxon>
    </lineage>
</organism>
<dbReference type="RefSeq" id="WP_249290075.1">
    <property type="nucleotide sequence ID" value="NZ_JACRSQ010000031.1"/>
</dbReference>
<evidence type="ECO:0000313" key="2">
    <source>
        <dbReference type="Proteomes" id="UP000657006"/>
    </source>
</evidence>
<accession>A0A926DT28</accession>